<evidence type="ECO:0000256" key="7">
    <source>
        <dbReference type="ARBA" id="ARBA00022989"/>
    </source>
</evidence>
<dbReference type="GO" id="GO:1905897">
    <property type="term" value="P:regulation of response to endoplasmic reticulum stress"/>
    <property type="evidence" value="ECO:0007669"/>
    <property type="project" value="TreeGrafter"/>
</dbReference>
<evidence type="ECO:0000256" key="8">
    <source>
        <dbReference type="ARBA" id="ARBA00023136"/>
    </source>
</evidence>
<feature type="transmembrane region" description="Helical" evidence="11">
    <location>
        <begin position="72"/>
        <end position="97"/>
    </location>
</feature>
<sequence length="576" mass="62848">MEILSFLAVVGLVHAALYFTDHFLKSCMNVPYIYFLENVGIWVKPLQLHWFTTAFNRSVTKWALWRPRFFRLWFSVGVVVVGLLLVPSLFLLISGLANHLRPVQGQAVATLMPMVPGINIPMQELPHYFVTLLLASLIHEAGHAFAAVQEDVHVNGFGFLLMFILPGAYVDVPTEEIRALTPFRQLKILCAGVWHNIVLVVLALALALASPYLLQPLYHSGTGLTVLHITRDSPARGVMGLEAGDVITAVNKGAVAGVAEWRAALILCAGVWHNIVLVVLALALALASPYLLQPLYHSGTGLTVLHITRDSPARGVMGLEAGDVITAVNKGAVAGVAEWRAALVVSATRDQTGFCVPEAVVHNHDETVQHAFEGVDGSVQCCEGDSDAHLCFELLVDREADEGVAAMHPFSCLPARLAIAKSVKACTTTTPCPSDTHCLAPSLRNTTRLVQISRGVRRGLGGAEQEDVLYLGPPAYLYHTVTLTSYISKYSFLSPSWPNTLEIYCDYMVKFSGALAVLNMVPVLYLDGYWIFGAIIDYFLAPWCDHITRRIVHVVTTLIGSLLLFANIVLGVWSIL</sequence>
<feature type="transmembrane region" description="Helical" evidence="11">
    <location>
        <begin position="154"/>
        <end position="172"/>
    </location>
</feature>
<evidence type="ECO:0000256" key="3">
    <source>
        <dbReference type="ARBA" id="ARBA00009989"/>
    </source>
</evidence>
<evidence type="ECO:0000259" key="12">
    <source>
        <dbReference type="Pfam" id="PF02163"/>
    </source>
</evidence>
<dbReference type="GO" id="GO:0031293">
    <property type="term" value="P:membrane protein intracellular domain proteolysis"/>
    <property type="evidence" value="ECO:0007669"/>
    <property type="project" value="TreeGrafter"/>
</dbReference>
<dbReference type="InterPro" id="IPR036034">
    <property type="entry name" value="PDZ_sf"/>
</dbReference>
<evidence type="ECO:0000313" key="14">
    <source>
        <dbReference type="Proteomes" id="UP000770661"/>
    </source>
</evidence>
<evidence type="ECO:0000256" key="11">
    <source>
        <dbReference type="SAM" id="Phobius"/>
    </source>
</evidence>
<comment type="caution">
    <text evidence="13">The sequence shown here is derived from an EMBL/GenBank/DDBJ whole genome shotgun (WGS) entry which is preliminary data.</text>
</comment>
<dbReference type="GO" id="GO:0012505">
    <property type="term" value="C:endomembrane system"/>
    <property type="evidence" value="ECO:0007669"/>
    <property type="project" value="UniProtKB-SubCell"/>
</dbReference>
<gene>
    <name evidence="13" type="primary">MBTPS2</name>
    <name evidence="13" type="ORF">GWK47_044950</name>
</gene>
<protein>
    <recommendedName>
        <fullName evidence="5">Membrane-bound transcription factor site-2 protease</fullName>
        <ecNumber evidence="4">3.4.24.85</ecNumber>
    </recommendedName>
    <alternativeName>
        <fullName evidence="9">Endopeptidase S2P</fullName>
    </alternativeName>
</protein>
<evidence type="ECO:0000256" key="4">
    <source>
        <dbReference type="ARBA" id="ARBA00012347"/>
    </source>
</evidence>
<dbReference type="PANTHER" id="PTHR13325">
    <property type="entry name" value="PROTEASE M50 MEMBRANE-BOUND TRANSCRIPTION FACTOR SITE 2 PROTEASE"/>
    <property type="match status" value="1"/>
</dbReference>
<evidence type="ECO:0000256" key="6">
    <source>
        <dbReference type="ARBA" id="ARBA00022692"/>
    </source>
</evidence>
<dbReference type="GO" id="GO:0005737">
    <property type="term" value="C:cytoplasm"/>
    <property type="evidence" value="ECO:0007669"/>
    <property type="project" value="TreeGrafter"/>
</dbReference>
<reference evidence="13" key="1">
    <citation type="submission" date="2020-07" db="EMBL/GenBank/DDBJ databases">
        <title>The High-quality genome of the commercially important snow crab, Chionoecetes opilio.</title>
        <authorList>
            <person name="Jeong J.-H."/>
            <person name="Ryu S."/>
        </authorList>
    </citation>
    <scope>NUCLEOTIDE SEQUENCE</scope>
    <source>
        <strain evidence="13">MADBK_172401_WGS</strain>
        <tissue evidence="13">Digestive gland</tissue>
    </source>
</reference>
<feature type="transmembrane region" description="Helical" evidence="11">
    <location>
        <begin position="271"/>
        <end position="292"/>
    </location>
</feature>
<evidence type="ECO:0000256" key="1">
    <source>
        <dbReference type="ARBA" id="ARBA00001350"/>
    </source>
</evidence>
<keyword evidence="13" id="KW-0378">Hydrolase</keyword>
<feature type="transmembrane region" description="Helical" evidence="11">
    <location>
        <begin position="551"/>
        <end position="573"/>
    </location>
</feature>
<evidence type="ECO:0000256" key="10">
    <source>
        <dbReference type="ARBA" id="ARBA00045828"/>
    </source>
</evidence>
<keyword evidence="13" id="KW-0645">Protease</keyword>
<dbReference type="OrthoDB" id="69989at2759"/>
<evidence type="ECO:0000256" key="9">
    <source>
        <dbReference type="ARBA" id="ARBA00032658"/>
    </source>
</evidence>
<comment type="catalytic activity">
    <reaction evidence="1">
        <text>Cleaves several transcription factors that are type-2 transmembrane proteins within membrane-spanning domains. Known substrates include sterol regulatory element-binding protein (SREBP) -1, SREBP-2 and forms of the transcriptional activator ATF6. SREBP-2 is cleaved at the site 477-DRSRILL-|-CVLTFLCLSFNPLTSLLQWGGA-505. The residues Asn-Pro, 11 residues distal to the site of cleavage in the membrane-spanning domain, are important for cleavage by S2P endopeptidase. Replacement of either of these residues does not prevent cleavage, but there is no cleavage if both of these residues are replaced.</text>
        <dbReference type="EC" id="3.4.24.85"/>
    </reaction>
</comment>
<dbReference type="EMBL" id="JACEEZ010009890">
    <property type="protein sequence ID" value="KAG0722203.1"/>
    <property type="molecule type" value="Genomic_DNA"/>
</dbReference>
<dbReference type="PANTHER" id="PTHR13325:SF3">
    <property type="entry name" value="MEMBRANE-BOUND TRANSCRIPTION FACTOR SITE-2 PROTEASE"/>
    <property type="match status" value="1"/>
</dbReference>
<keyword evidence="6 11" id="KW-0812">Transmembrane</keyword>
<feature type="transmembrane region" description="Helical" evidence="11">
    <location>
        <begin position="193"/>
        <end position="214"/>
    </location>
</feature>
<evidence type="ECO:0000256" key="2">
    <source>
        <dbReference type="ARBA" id="ARBA00004127"/>
    </source>
</evidence>
<feature type="transmembrane region" description="Helical" evidence="11">
    <location>
        <begin position="31"/>
        <end position="51"/>
    </location>
</feature>
<feature type="domain" description="Peptidase M50" evidence="12">
    <location>
        <begin position="129"/>
        <end position="210"/>
    </location>
</feature>
<dbReference type="PRINTS" id="PR01000">
    <property type="entry name" value="SREBPS2PTASE"/>
</dbReference>
<feature type="domain" description="Peptidase M50" evidence="12">
    <location>
        <begin position="260"/>
        <end position="539"/>
    </location>
</feature>
<dbReference type="Proteomes" id="UP000770661">
    <property type="component" value="Unassembled WGS sequence"/>
</dbReference>
<dbReference type="AlphaFoldDB" id="A0A8J4Y8P4"/>
<dbReference type="GO" id="GO:0004222">
    <property type="term" value="F:metalloendopeptidase activity"/>
    <property type="evidence" value="ECO:0007669"/>
    <property type="project" value="InterPro"/>
</dbReference>
<name>A0A8J4Y8P4_CHIOP</name>
<dbReference type="Pfam" id="PF02163">
    <property type="entry name" value="Peptidase_M50"/>
    <property type="match status" value="2"/>
</dbReference>
<comment type="similarity">
    <text evidence="3">Belongs to the peptidase M50A family.</text>
</comment>
<dbReference type="GO" id="GO:0016020">
    <property type="term" value="C:membrane"/>
    <property type="evidence" value="ECO:0007669"/>
    <property type="project" value="InterPro"/>
</dbReference>
<dbReference type="InterPro" id="IPR001193">
    <property type="entry name" value="MBTPS2"/>
</dbReference>
<proteinExistence type="inferred from homology"/>
<dbReference type="SUPFAM" id="SSF50156">
    <property type="entry name" value="PDZ domain-like"/>
    <property type="match status" value="2"/>
</dbReference>
<comment type="subcellular location">
    <subcellularLocation>
        <location evidence="2">Endomembrane system</location>
        <topology evidence="2">Multi-pass membrane protein</topology>
    </subcellularLocation>
</comment>
<comment type="function">
    <text evidence="10">Zinc metalloprotease that mediates intramembrane proteolysis of proteins such as ATF6, ATF6B, SREBF1/SREBP1 and SREBF2/SREBP2. Catalyzes the second step in the proteolytic activation of the sterol regulatory element-binding proteins (SREBPs) SREBF1/SREBP1 and SREBF2/SREBP2: cleaves SREBPs within the first transmembrane segment, thereby releasing the N-terminal segment with a portion of the transmembrane segment attached. Mature N-terminal SREBP fragments shuttle to the nucleus and activate gene transcription. Also mediates the second step in the proteolytic activation of the cyclic AMP-dependent transcription factor ATF-6 (ATF6 and ATF6B). Involved in intramembrane proteolysis during bone formation. In astrocytes and osteoblasts, upon DNA damage and ER stress, mediates the second step of the regulated intramembrane proteolytic activation of the transcription factor CREB3L1, leading to the inhibition of cell-cycle progression.</text>
</comment>
<evidence type="ECO:0000256" key="5">
    <source>
        <dbReference type="ARBA" id="ARBA00014400"/>
    </source>
</evidence>
<keyword evidence="14" id="KW-1185">Reference proteome</keyword>
<keyword evidence="8 11" id="KW-0472">Membrane</keyword>
<dbReference type="EC" id="3.4.24.85" evidence="4"/>
<keyword evidence="7 11" id="KW-1133">Transmembrane helix</keyword>
<organism evidence="13 14">
    <name type="scientific">Chionoecetes opilio</name>
    <name type="common">Atlantic snow crab</name>
    <name type="synonym">Cancer opilio</name>
    <dbReference type="NCBI Taxonomy" id="41210"/>
    <lineage>
        <taxon>Eukaryota</taxon>
        <taxon>Metazoa</taxon>
        <taxon>Ecdysozoa</taxon>
        <taxon>Arthropoda</taxon>
        <taxon>Crustacea</taxon>
        <taxon>Multicrustacea</taxon>
        <taxon>Malacostraca</taxon>
        <taxon>Eumalacostraca</taxon>
        <taxon>Eucarida</taxon>
        <taxon>Decapoda</taxon>
        <taxon>Pleocyemata</taxon>
        <taxon>Brachyura</taxon>
        <taxon>Eubrachyura</taxon>
        <taxon>Majoidea</taxon>
        <taxon>Majidae</taxon>
        <taxon>Chionoecetes</taxon>
    </lineage>
</organism>
<accession>A0A8J4Y8P4</accession>
<dbReference type="InterPro" id="IPR008915">
    <property type="entry name" value="Peptidase_M50"/>
</dbReference>
<evidence type="ECO:0000313" key="13">
    <source>
        <dbReference type="EMBL" id="KAG0722203.1"/>
    </source>
</evidence>
<dbReference type="Gene3D" id="2.30.42.10">
    <property type="match status" value="2"/>
</dbReference>
<feature type="transmembrane region" description="Helical" evidence="11">
    <location>
        <begin position="517"/>
        <end position="539"/>
    </location>
</feature>